<dbReference type="Pfam" id="PF00196">
    <property type="entry name" value="GerE"/>
    <property type="match status" value="1"/>
</dbReference>
<organism evidence="5 6">
    <name type="scientific">Rugosimonospora africana</name>
    <dbReference type="NCBI Taxonomy" id="556532"/>
    <lineage>
        <taxon>Bacteria</taxon>
        <taxon>Bacillati</taxon>
        <taxon>Actinomycetota</taxon>
        <taxon>Actinomycetes</taxon>
        <taxon>Micromonosporales</taxon>
        <taxon>Micromonosporaceae</taxon>
        <taxon>Rugosimonospora</taxon>
    </lineage>
</organism>
<dbReference type="Pfam" id="PF00072">
    <property type="entry name" value="Response_reg"/>
    <property type="match status" value="1"/>
</dbReference>
<name>A0A8J3QYK0_9ACTN</name>
<dbReference type="InterPro" id="IPR001789">
    <property type="entry name" value="Sig_transdc_resp-reg_receiver"/>
</dbReference>
<keyword evidence="2" id="KW-0597">Phosphoprotein</keyword>
<proteinExistence type="predicted"/>
<dbReference type="GO" id="GO:0000160">
    <property type="term" value="P:phosphorelay signal transduction system"/>
    <property type="evidence" value="ECO:0007669"/>
    <property type="project" value="InterPro"/>
</dbReference>
<dbReference type="EMBL" id="BONZ01000074">
    <property type="protein sequence ID" value="GIH18886.1"/>
    <property type="molecule type" value="Genomic_DNA"/>
</dbReference>
<dbReference type="SUPFAM" id="SSF46894">
    <property type="entry name" value="C-terminal effector domain of the bipartite response regulators"/>
    <property type="match status" value="1"/>
</dbReference>
<evidence type="ECO:0000259" key="3">
    <source>
        <dbReference type="PROSITE" id="PS50043"/>
    </source>
</evidence>
<dbReference type="PRINTS" id="PR00038">
    <property type="entry name" value="HTHLUXR"/>
</dbReference>
<dbReference type="GO" id="GO:0003677">
    <property type="term" value="F:DNA binding"/>
    <property type="evidence" value="ECO:0007669"/>
    <property type="project" value="UniProtKB-KW"/>
</dbReference>
<evidence type="ECO:0000256" key="1">
    <source>
        <dbReference type="ARBA" id="ARBA00023125"/>
    </source>
</evidence>
<dbReference type="InterPro" id="IPR016032">
    <property type="entry name" value="Sig_transdc_resp-reg_C-effctor"/>
</dbReference>
<dbReference type="PANTHER" id="PTHR43214">
    <property type="entry name" value="TWO-COMPONENT RESPONSE REGULATOR"/>
    <property type="match status" value="1"/>
</dbReference>
<dbReference type="SMART" id="SM00421">
    <property type="entry name" value="HTH_LUXR"/>
    <property type="match status" value="1"/>
</dbReference>
<sequence length="213" mass="22235">MVHGVLGEPSHSPMIRILLAEDMVILRRALSMILQLESDITVVAEVGSGDEIVAAAQRSNPDVAVIDVDLPGIDGITAAAALHEKLPDCAVLILTVMARPGTLQRAMAAHVSGFVLKDSAPSQLADAIRAVSAGKRVIDPDLAVTALSRANPLTPRETDVLRIAAEGATVAGIAARLSLSPGTVGNYLTSATMKLNARSRVDAIRIAEQNGWL</sequence>
<dbReference type="PROSITE" id="PS50110">
    <property type="entry name" value="RESPONSE_REGULATORY"/>
    <property type="match status" value="1"/>
</dbReference>
<dbReference type="InterPro" id="IPR011006">
    <property type="entry name" value="CheY-like_superfamily"/>
</dbReference>
<dbReference type="InterPro" id="IPR000792">
    <property type="entry name" value="Tscrpt_reg_LuxR_C"/>
</dbReference>
<dbReference type="PROSITE" id="PS00622">
    <property type="entry name" value="HTH_LUXR_1"/>
    <property type="match status" value="1"/>
</dbReference>
<evidence type="ECO:0000256" key="2">
    <source>
        <dbReference type="PROSITE-ProRule" id="PRU00169"/>
    </source>
</evidence>
<feature type="domain" description="Response regulatory" evidence="4">
    <location>
        <begin position="16"/>
        <end position="132"/>
    </location>
</feature>
<evidence type="ECO:0000313" key="5">
    <source>
        <dbReference type="EMBL" id="GIH18886.1"/>
    </source>
</evidence>
<feature type="domain" description="HTH luxR-type" evidence="3">
    <location>
        <begin position="146"/>
        <end position="211"/>
    </location>
</feature>
<evidence type="ECO:0000259" key="4">
    <source>
        <dbReference type="PROSITE" id="PS50110"/>
    </source>
</evidence>
<dbReference type="CDD" id="cd06170">
    <property type="entry name" value="LuxR_C_like"/>
    <property type="match status" value="1"/>
</dbReference>
<dbReference type="Proteomes" id="UP000642748">
    <property type="component" value="Unassembled WGS sequence"/>
</dbReference>
<reference evidence="5" key="1">
    <citation type="submission" date="2021-01" db="EMBL/GenBank/DDBJ databases">
        <title>Whole genome shotgun sequence of Rugosimonospora africana NBRC 104875.</title>
        <authorList>
            <person name="Komaki H."/>
            <person name="Tamura T."/>
        </authorList>
    </citation>
    <scope>NUCLEOTIDE SEQUENCE</scope>
    <source>
        <strain evidence="5">NBRC 104875</strain>
    </source>
</reference>
<dbReference type="SMART" id="SM00448">
    <property type="entry name" value="REC"/>
    <property type="match status" value="1"/>
</dbReference>
<dbReference type="PROSITE" id="PS50043">
    <property type="entry name" value="HTH_LUXR_2"/>
    <property type="match status" value="1"/>
</dbReference>
<comment type="caution">
    <text evidence="5">The sequence shown here is derived from an EMBL/GenBank/DDBJ whole genome shotgun (WGS) entry which is preliminary data.</text>
</comment>
<dbReference type="GO" id="GO:0006355">
    <property type="term" value="P:regulation of DNA-templated transcription"/>
    <property type="evidence" value="ECO:0007669"/>
    <property type="project" value="InterPro"/>
</dbReference>
<dbReference type="Gene3D" id="3.40.50.2300">
    <property type="match status" value="1"/>
</dbReference>
<keyword evidence="1 5" id="KW-0238">DNA-binding</keyword>
<keyword evidence="6" id="KW-1185">Reference proteome</keyword>
<dbReference type="AlphaFoldDB" id="A0A8J3QYK0"/>
<dbReference type="InterPro" id="IPR039420">
    <property type="entry name" value="WalR-like"/>
</dbReference>
<protein>
    <submittedName>
        <fullName evidence="5">DNA-binding response regulator</fullName>
    </submittedName>
</protein>
<evidence type="ECO:0000313" key="6">
    <source>
        <dbReference type="Proteomes" id="UP000642748"/>
    </source>
</evidence>
<dbReference type="PANTHER" id="PTHR43214:SF42">
    <property type="entry name" value="TRANSCRIPTIONAL REGULATORY PROTEIN DESR"/>
    <property type="match status" value="1"/>
</dbReference>
<gene>
    <name evidence="5" type="primary">desR_3</name>
    <name evidence="5" type="ORF">Raf01_70580</name>
</gene>
<accession>A0A8J3QYK0</accession>
<feature type="modified residue" description="4-aspartylphosphate" evidence="2">
    <location>
        <position position="67"/>
    </location>
</feature>
<dbReference type="SUPFAM" id="SSF52172">
    <property type="entry name" value="CheY-like"/>
    <property type="match status" value="1"/>
</dbReference>